<sequence>MKSKLMISMGAVILMSMSQVSLAAPAAEKMVRTDRISFYKVAKVEAAKLQRVQHSDRIRFNMPVMEQPSLQQKRVLRSDRIILNKTS</sequence>
<feature type="chain" id="PRO_5042724576" description="DUF4148 domain-containing protein" evidence="1">
    <location>
        <begin position="24"/>
        <end position="87"/>
    </location>
</feature>
<organism evidence="3 4">
    <name type="scientific">Acinetobacter lwoffii</name>
    <dbReference type="NCBI Taxonomy" id="28090"/>
    <lineage>
        <taxon>Bacteria</taxon>
        <taxon>Pseudomonadati</taxon>
        <taxon>Pseudomonadota</taxon>
        <taxon>Gammaproteobacteria</taxon>
        <taxon>Moraxellales</taxon>
        <taxon>Moraxellaceae</taxon>
        <taxon>Acinetobacter</taxon>
    </lineage>
</organism>
<protein>
    <recommendedName>
        <fullName evidence="5">DUF4148 domain-containing protein</fullName>
    </recommendedName>
</protein>
<evidence type="ECO:0000313" key="2">
    <source>
        <dbReference type="EMBL" id="MDP1447308.1"/>
    </source>
</evidence>
<dbReference type="EMBL" id="CP054803">
    <property type="protein sequence ID" value="QKU22877.1"/>
    <property type="molecule type" value="Genomic_DNA"/>
</dbReference>
<reference evidence="3 4" key="1">
    <citation type="submission" date="2019-11" db="EMBL/GenBank/DDBJ databases">
        <title>FDA dAtabase for Regulatory Grade micrObial Sequences (FDA-ARGOS): Supporting development and validation of Infectious Disease Dx tests.</title>
        <authorList>
            <person name="Patel R."/>
            <person name="Rucinski S."/>
            <person name="Tallon L."/>
            <person name="Sadzewicz L."/>
            <person name="Vavikolanu K."/>
            <person name="Mehta A."/>
            <person name="Aluvathingal J."/>
            <person name="Nadendla S."/>
            <person name="Nandy P."/>
            <person name="Geyer C."/>
            <person name="Yan Y."/>
            <person name="Sichtig H."/>
        </authorList>
    </citation>
    <scope>NUCLEOTIDE SEQUENCE [LARGE SCALE GENOMIC DNA]</scope>
    <source>
        <strain evidence="3 4">FDAARGOS_557</strain>
    </source>
</reference>
<feature type="signal peptide" evidence="1">
    <location>
        <begin position="1"/>
        <end position="23"/>
    </location>
</feature>
<dbReference type="RefSeq" id="WP_005102851.1">
    <property type="nucleotide sequence ID" value="NZ_CABIYT010000010.1"/>
</dbReference>
<name>A0A646MR50_ACILW</name>
<dbReference type="Proteomes" id="UP001242129">
    <property type="component" value="Unassembled WGS sequence"/>
</dbReference>
<evidence type="ECO:0000313" key="4">
    <source>
        <dbReference type="Proteomes" id="UP000509126"/>
    </source>
</evidence>
<proteinExistence type="predicted"/>
<gene>
    <name evidence="3" type="ORF">FOB19_16655</name>
    <name evidence="2" type="ORF">Q8G51_05635</name>
</gene>
<dbReference type="Proteomes" id="UP000509126">
    <property type="component" value="Chromosome"/>
</dbReference>
<reference evidence="2" key="2">
    <citation type="submission" date="2023-07" db="EMBL/GenBank/DDBJ databases">
        <title>Dynamics of blaOXA-23 gene transmission in Acinetobacter spp. from contaminated veterinary surfaces.</title>
        <authorList>
            <person name="Moreira Da Silva J."/>
            <person name="Menezes J."/>
            <person name="Fernandes L."/>
            <person name="Marques C."/>
            <person name="Amaral A."/>
            <person name="Timofte D."/>
            <person name="Pomba C."/>
        </authorList>
    </citation>
    <scope>NUCLEOTIDE SEQUENCE</scope>
    <source>
        <strain evidence="2">CMVB11Z4A1</strain>
    </source>
</reference>
<evidence type="ECO:0008006" key="5">
    <source>
        <dbReference type="Google" id="ProtNLM"/>
    </source>
</evidence>
<accession>A0A646MR50</accession>
<keyword evidence="1" id="KW-0732">Signal</keyword>
<evidence type="ECO:0000313" key="3">
    <source>
        <dbReference type="EMBL" id="QKU22877.1"/>
    </source>
</evidence>
<dbReference type="EMBL" id="JAUUUS010000053">
    <property type="protein sequence ID" value="MDP1447308.1"/>
    <property type="molecule type" value="Genomic_DNA"/>
</dbReference>
<dbReference type="AlphaFoldDB" id="A0A646MR50"/>
<evidence type="ECO:0000256" key="1">
    <source>
        <dbReference type="SAM" id="SignalP"/>
    </source>
</evidence>